<dbReference type="EMBL" id="BK016213">
    <property type="protein sequence ID" value="DAG02704.1"/>
    <property type="molecule type" value="Genomic_DNA"/>
</dbReference>
<accession>A0A8S5V7M6</accession>
<name>A0A8S5V7M6_9CAUD</name>
<reference evidence="1" key="1">
    <citation type="journal article" date="2021" name="Proc. Natl. Acad. Sci. U.S.A.">
        <title>A Catalog of Tens of Thousands of Viruses from Human Metagenomes Reveals Hidden Associations with Chronic Diseases.</title>
        <authorList>
            <person name="Tisza M.J."/>
            <person name="Buck C.B."/>
        </authorList>
    </citation>
    <scope>NUCLEOTIDE SEQUENCE</scope>
    <source>
        <strain evidence="1">CtCpP1</strain>
    </source>
</reference>
<protein>
    <submittedName>
        <fullName evidence="1">Uncharacterized protein</fullName>
    </submittedName>
</protein>
<organism evidence="1">
    <name type="scientific">Myoviridae sp. ctCpP1</name>
    <dbReference type="NCBI Taxonomy" id="2825054"/>
    <lineage>
        <taxon>Viruses</taxon>
        <taxon>Duplodnaviria</taxon>
        <taxon>Heunggongvirae</taxon>
        <taxon>Uroviricota</taxon>
        <taxon>Caudoviricetes</taxon>
    </lineage>
</organism>
<proteinExistence type="predicted"/>
<evidence type="ECO:0000313" key="1">
    <source>
        <dbReference type="EMBL" id="DAG02704.1"/>
    </source>
</evidence>
<sequence length="96" mass="11095">MNGNENLQALFHILNGCLPYEYNEKYLDTKDTDDSIMITKKESSRTLFFTANPDHHDEFEISIYDGDDKPLETALLTMKEPDDSITPILAYIKTYL</sequence>